<evidence type="ECO:0000313" key="5">
    <source>
        <dbReference type="Proteomes" id="UP000323142"/>
    </source>
</evidence>
<evidence type="ECO:0000259" key="3">
    <source>
        <dbReference type="PROSITE" id="PS51186"/>
    </source>
</evidence>
<dbReference type="SUPFAM" id="SSF55729">
    <property type="entry name" value="Acyl-CoA N-acyltransferases (Nat)"/>
    <property type="match status" value="1"/>
</dbReference>
<keyword evidence="1 4" id="KW-0808">Transferase</keyword>
<reference evidence="4 5" key="2">
    <citation type="submission" date="2019-09" db="EMBL/GenBank/DDBJ databases">
        <authorList>
            <person name="Jin C."/>
        </authorList>
    </citation>
    <scope>NUCLEOTIDE SEQUENCE [LARGE SCALE GENOMIC DNA]</scope>
    <source>
        <strain evidence="4 5">BN140002</strain>
    </source>
</reference>
<dbReference type="InterPro" id="IPR016181">
    <property type="entry name" value="Acyl_CoA_acyltransferase"/>
</dbReference>
<dbReference type="AlphaFoldDB" id="A0A5B2VAE7"/>
<dbReference type="InterPro" id="IPR000182">
    <property type="entry name" value="GNAT_dom"/>
</dbReference>
<dbReference type="RefSeq" id="WP_149819717.1">
    <property type="nucleotide sequence ID" value="NZ_VUOA01000030.1"/>
</dbReference>
<protein>
    <submittedName>
        <fullName evidence="4">GNAT family N-acetyltransferase</fullName>
    </submittedName>
</protein>
<organism evidence="4 5">
    <name type="scientific">Salinarimonas soli</name>
    <dbReference type="NCBI Taxonomy" id="1638099"/>
    <lineage>
        <taxon>Bacteria</taxon>
        <taxon>Pseudomonadati</taxon>
        <taxon>Pseudomonadota</taxon>
        <taxon>Alphaproteobacteria</taxon>
        <taxon>Hyphomicrobiales</taxon>
        <taxon>Salinarimonadaceae</taxon>
        <taxon>Salinarimonas</taxon>
    </lineage>
</organism>
<dbReference type="Proteomes" id="UP000323142">
    <property type="component" value="Unassembled WGS sequence"/>
</dbReference>
<dbReference type="PANTHER" id="PTHR43877">
    <property type="entry name" value="AMINOALKYLPHOSPHONATE N-ACETYLTRANSFERASE-RELATED-RELATED"/>
    <property type="match status" value="1"/>
</dbReference>
<dbReference type="OrthoDB" id="9794566at2"/>
<gene>
    <name evidence="4" type="ORF">F0L46_17010</name>
</gene>
<proteinExistence type="predicted"/>
<sequence>MSTGALVLRTATPADREAAIDLIQSLNRFENRLTGDRLETRAAADASFTRLMERIAARRGRLVLAEEDGRIVGLMGFTIEQDEPFVREELRRYGTVTDLVVAEGWRGRGIGRRLLEEAERLARAEGLGRLSIGVLDANDAAARIYGAFGFKDYVRLMTKDLR</sequence>
<dbReference type="InterPro" id="IPR050832">
    <property type="entry name" value="Bact_Acetyltransf"/>
</dbReference>
<evidence type="ECO:0000256" key="1">
    <source>
        <dbReference type="ARBA" id="ARBA00022679"/>
    </source>
</evidence>
<dbReference type="PROSITE" id="PS51186">
    <property type="entry name" value="GNAT"/>
    <property type="match status" value="1"/>
</dbReference>
<feature type="domain" description="N-acetyltransferase" evidence="3">
    <location>
        <begin position="6"/>
        <end position="162"/>
    </location>
</feature>
<evidence type="ECO:0000256" key="2">
    <source>
        <dbReference type="ARBA" id="ARBA00023315"/>
    </source>
</evidence>
<keyword evidence="2" id="KW-0012">Acyltransferase</keyword>
<dbReference type="EMBL" id="VUOA01000030">
    <property type="protein sequence ID" value="KAA2235964.1"/>
    <property type="molecule type" value="Genomic_DNA"/>
</dbReference>
<reference evidence="4 5" key="1">
    <citation type="submission" date="2019-09" db="EMBL/GenBank/DDBJ databases">
        <title>Salinarimonas rosea gen. nov., sp. nov., a new member of the a-2 subgroup of the Proteobacteria.</title>
        <authorList>
            <person name="Liu J."/>
        </authorList>
    </citation>
    <scope>NUCLEOTIDE SEQUENCE [LARGE SCALE GENOMIC DNA]</scope>
    <source>
        <strain evidence="4 5">BN140002</strain>
    </source>
</reference>
<evidence type="ECO:0000313" key="4">
    <source>
        <dbReference type="EMBL" id="KAA2235964.1"/>
    </source>
</evidence>
<dbReference type="PANTHER" id="PTHR43877:SF2">
    <property type="entry name" value="AMINOALKYLPHOSPHONATE N-ACETYLTRANSFERASE-RELATED"/>
    <property type="match status" value="1"/>
</dbReference>
<dbReference type="GO" id="GO:0016747">
    <property type="term" value="F:acyltransferase activity, transferring groups other than amino-acyl groups"/>
    <property type="evidence" value="ECO:0007669"/>
    <property type="project" value="InterPro"/>
</dbReference>
<accession>A0A5B2VAE7</accession>
<dbReference type="Pfam" id="PF00583">
    <property type="entry name" value="Acetyltransf_1"/>
    <property type="match status" value="1"/>
</dbReference>
<keyword evidence="5" id="KW-1185">Reference proteome</keyword>
<name>A0A5B2VAE7_9HYPH</name>
<dbReference type="Gene3D" id="3.40.630.30">
    <property type="match status" value="1"/>
</dbReference>
<comment type="caution">
    <text evidence="4">The sequence shown here is derived from an EMBL/GenBank/DDBJ whole genome shotgun (WGS) entry which is preliminary data.</text>
</comment>